<dbReference type="AlphaFoldDB" id="A0A8J8TD85"/>
<name>A0A8J8TD85_9ARCH</name>
<evidence type="ECO:0008006" key="5">
    <source>
        <dbReference type="Google" id="ProtNLM"/>
    </source>
</evidence>
<keyword evidence="2" id="KW-0812">Transmembrane</keyword>
<evidence type="ECO:0000256" key="1">
    <source>
        <dbReference type="SAM" id="MobiDB-lite"/>
    </source>
</evidence>
<sequence length="250" mass="28370">MKWKSHTAIARAIAEEADIHGECRQALYQGVIDPDRSPDYHRKRSKNGRNTFNRMAHHHPSTSMVMSYVWEARKFYLENNETAAMRSIGRALHYVQDKSVSKGFRGWTHDMREEAVSRLDVPAEEIRRGFSEACSSPDFVRECITAVKNKRNPHKALKTGSYYSALIFASVFSPAENSFEMRNKSLKQYRQRKILLCVSTAVSAAAAASLLLKLYIPAAVFAAAAAIMFASNIHYKDVKRKASWYGTRKS</sequence>
<gene>
    <name evidence="3" type="ORF">A3207_03620</name>
</gene>
<feature type="transmembrane region" description="Helical" evidence="2">
    <location>
        <begin position="218"/>
        <end position="235"/>
    </location>
</feature>
<feature type="region of interest" description="Disordered" evidence="1">
    <location>
        <begin position="34"/>
        <end position="57"/>
    </location>
</feature>
<protein>
    <recommendedName>
        <fullName evidence="5">Phospholipase C/D domain-containing protein</fullName>
    </recommendedName>
</protein>
<keyword evidence="2" id="KW-0472">Membrane</keyword>
<evidence type="ECO:0000313" key="3">
    <source>
        <dbReference type="EMBL" id="TQS81503.1"/>
    </source>
</evidence>
<evidence type="ECO:0000313" key="4">
    <source>
        <dbReference type="Proteomes" id="UP000752814"/>
    </source>
</evidence>
<reference evidence="3" key="1">
    <citation type="submission" date="2016-03" db="EMBL/GenBank/DDBJ databases">
        <authorList>
            <person name="Borrel G."/>
            <person name="Mccann A."/>
            <person name="O'Toole P.W."/>
        </authorList>
    </citation>
    <scope>NUCLEOTIDE SEQUENCE</scope>
    <source>
        <strain evidence="3">183</strain>
    </source>
</reference>
<dbReference type="Gene3D" id="1.10.575.10">
    <property type="entry name" value="P1 Nuclease"/>
    <property type="match status" value="1"/>
</dbReference>
<dbReference type="InterPro" id="IPR008947">
    <property type="entry name" value="PLipase_C/P1_nuclease_dom_sf"/>
</dbReference>
<dbReference type="EMBL" id="LVVT01000022">
    <property type="protein sequence ID" value="TQS81503.1"/>
    <property type="molecule type" value="Genomic_DNA"/>
</dbReference>
<proteinExistence type="predicted"/>
<dbReference type="RefSeq" id="WP_400195476.1">
    <property type="nucleotide sequence ID" value="NZ_CAYAYE010000017.1"/>
</dbReference>
<comment type="caution">
    <text evidence="3">The sequence shown here is derived from an EMBL/GenBank/DDBJ whole genome shotgun (WGS) entry which is preliminary data.</text>
</comment>
<keyword evidence="2" id="KW-1133">Transmembrane helix</keyword>
<accession>A0A8J8TD85</accession>
<evidence type="ECO:0000256" key="2">
    <source>
        <dbReference type="SAM" id="Phobius"/>
    </source>
</evidence>
<dbReference type="GO" id="GO:0016788">
    <property type="term" value="F:hydrolase activity, acting on ester bonds"/>
    <property type="evidence" value="ECO:0007669"/>
    <property type="project" value="InterPro"/>
</dbReference>
<organism evidence="3 4">
    <name type="scientific">Candidatus Methanomassiliicoccus intestinalis</name>
    <dbReference type="NCBI Taxonomy" id="1406512"/>
    <lineage>
        <taxon>Archaea</taxon>
        <taxon>Methanobacteriati</taxon>
        <taxon>Thermoplasmatota</taxon>
        <taxon>Thermoplasmata</taxon>
        <taxon>Methanomassiliicoccales</taxon>
        <taxon>Methanomassiliicoccaceae</taxon>
        <taxon>Methanomassiliicoccus</taxon>
    </lineage>
</organism>
<dbReference type="Proteomes" id="UP000752814">
    <property type="component" value="Unassembled WGS sequence"/>
</dbReference>
<dbReference type="SUPFAM" id="SSF48537">
    <property type="entry name" value="Phospholipase C/P1 nuclease"/>
    <property type="match status" value="1"/>
</dbReference>
<feature type="transmembrane region" description="Helical" evidence="2">
    <location>
        <begin position="194"/>
        <end position="212"/>
    </location>
</feature>